<organism evidence="3 4">
    <name type="scientific">Soehngenia longivitae</name>
    <dbReference type="NCBI Taxonomy" id="2562294"/>
    <lineage>
        <taxon>Bacteria</taxon>
        <taxon>Bacillati</taxon>
        <taxon>Bacillota</taxon>
        <taxon>Tissierellia</taxon>
        <taxon>Tissierellales</taxon>
        <taxon>Tissierellaceae</taxon>
        <taxon>Soehngenia</taxon>
    </lineage>
</organism>
<name>A0A4Z0D8R6_9FIRM</name>
<reference evidence="3 4" key="1">
    <citation type="submission" date="2019-03" db="EMBL/GenBank/DDBJ databases">
        <title>Draft genome sequence data and analysis of a Fermenting Bacterium, Soehngenia longevitae strain 1933PT, isolated from petroleum reservoir in Azerbaijan.</title>
        <authorList>
            <person name="Grouzdev D.S."/>
            <person name="Bidzhieva S.K."/>
            <person name="Sokolova D.S."/>
            <person name="Tourova T.P."/>
            <person name="Poltaraus A.B."/>
            <person name="Nazina T.N."/>
        </authorList>
    </citation>
    <scope>NUCLEOTIDE SEQUENCE [LARGE SCALE GENOMIC DNA]</scope>
    <source>
        <strain evidence="3 4">1933P</strain>
    </source>
</reference>
<comment type="caution">
    <text evidence="3">The sequence shown here is derived from an EMBL/GenBank/DDBJ whole genome shotgun (WGS) entry which is preliminary data.</text>
</comment>
<feature type="transmembrane region" description="Helical" evidence="2">
    <location>
        <begin position="12"/>
        <end position="32"/>
    </location>
</feature>
<protein>
    <submittedName>
        <fullName evidence="3">DUF4446 family protein</fullName>
    </submittedName>
</protein>
<dbReference type="Proteomes" id="UP000298381">
    <property type="component" value="Unassembled WGS sequence"/>
</dbReference>
<feature type="coiled-coil region" evidence="1">
    <location>
        <begin position="60"/>
        <end position="94"/>
    </location>
</feature>
<keyword evidence="2" id="KW-1133">Transmembrane helix</keyword>
<evidence type="ECO:0000256" key="2">
    <source>
        <dbReference type="SAM" id="Phobius"/>
    </source>
</evidence>
<proteinExistence type="predicted"/>
<dbReference type="InterPro" id="IPR027981">
    <property type="entry name" value="DUF4446"/>
</dbReference>
<dbReference type="Pfam" id="PF14584">
    <property type="entry name" value="DUF4446"/>
    <property type="match status" value="1"/>
</dbReference>
<sequence>MEQFLKLVEDYTTYIILGITFFTAVLFIIVLVQNNRIKKEREKYQSLTKGLTGVNFEELFIHINSDINDINSKLKELENNLLTVETNLTFALQKIGFLRYNAFADMGSELSFSIALLDKYNNGFVLTSIYGREKSVSFAKPIKNGESNVPLSPEEMIAIDRAIRGEKEIGFK</sequence>
<dbReference type="RefSeq" id="WP_135270231.1">
    <property type="nucleotide sequence ID" value="NZ_SRIB01000002.1"/>
</dbReference>
<keyword evidence="2" id="KW-0472">Membrane</keyword>
<gene>
    <name evidence="3" type="ORF">E4100_01700</name>
</gene>
<keyword evidence="1" id="KW-0175">Coiled coil</keyword>
<evidence type="ECO:0000313" key="4">
    <source>
        <dbReference type="Proteomes" id="UP000298381"/>
    </source>
</evidence>
<dbReference type="OrthoDB" id="5244042at2"/>
<keyword evidence="4" id="KW-1185">Reference proteome</keyword>
<dbReference type="EMBL" id="SRIB01000002">
    <property type="protein sequence ID" value="TFZ41316.1"/>
    <property type="molecule type" value="Genomic_DNA"/>
</dbReference>
<dbReference type="AlphaFoldDB" id="A0A4Z0D8R6"/>
<accession>A0A4Z0D8R6</accession>
<keyword evidence="2" id="KW-0812">Transmembrane</keyword>
<evidence type="ECO:0000256" key="1">
    <source>
        <dbReference type="SAM" id="Coils"/>
    </source>
</evidence>
<evidence type="ECO:0000313" key="3">
    <source>
        <dbReference type="EMBL" id="TFZ41316.1"/>
    </source>
</evidence>